<evidence type="ECO:0000313" key="29">
    <source>
        <dbReference type="Proteomes" id="UP000251721"/>
    </source>
</evidence>
<evidence type="ECO:0000313" key="21">
    <source>
        <dbReference type="EMBL" id="SWT13059.1"/>
    </source>
</evidence>
<dbReference type="EMBL" id="WNPO01000027">
    <property type="protein sequence ID" value="MUA41386.1"/>
    <property type="molecule type" value="Genomic_DNA"/>
</dbReference>
<dbReference type="InterPro" id="IPR036388">
    <property type="entry name" value="WH-like_DNA-bd_sf"/>
</dbReference>
<evidence type="ECO:0000313" key="25">
    <source>
        <dbReference type="EMBL" id="VCV76372.1"/>
    </source>
</evidence>
<dbReference type="InterPro" id="IPR036390">
    <property type="entry name" value="WH_DNA-bd_sf"/>
</dbReference>
<dbReference type="EMBL" id="UGLC01000002">
    <property type="protein sequence ID" value="STT56851.1"/>
    <property type="molecule type" value="Genomic_DNA"/>
</dbReference>
<evidence type="ECO:0000313" key="8">
    <source>
        <dbReference type="EMBL" id="PLE24357.1"/>
    </source>
</evidence>
<evidence type="ECO:0000313" key="39">
    <source>
        <dbReference type="Proteomes" id="UP000275975"/>
    </source>
</evidence>
<dbReference type="PANTHER" id="PTHR30363:SF44">
    <property type="entry name" value="AGA OPERON TRANSCRIPTIONAL REPRESSOR-RELATED"/>
    <property type="match status" value="1"/>
</dbReference>
<dbReference type="EMBL" id="UWVH01000001">
    <property type="protein sequence ID" value="VCV76372.1"/>
    <property type="molecule type" value="Genomic_DNA"/>
</dbReference>
<dbReference type="EMBL" id="CAAGWG010000005">
    <property type="protein sequence ID" value="VGC96782.1"/>
    <property type="molecule type" value="Genomic_DNA"/>
</dbReference>
<evidence type="ECO:0000256" key="1">
    <source>
        <dbReference type="ARBA" id="ARBA00023015"/>
    </source>
</evidence>
<dbReference type="Proteomes" id="UP000254799">
    <property type="component" value="Unassembled WGS sequence"/>
</dbReference>
<dbReference type="Proteomes" id="UP000251721">
    <property type="component" value="Unassembled WGS sequence"/>
</dbReference>
<evidence type="ECO:0000313" key="20">
    <source>
        <dbReference type="EMBL" id="SWF74077.1"/>
    </source>
</evidence>
<evidence type="ECO:0000313" key="45">
    <source>
        <dbReference type="Proteomes" id="UP000468995"/>
    </source>
</evidence>
<evidence type="ECO:0000313" key="18">
    <source>
        <dbReference type="EMBL" id="STV29236.1"/>
    </source>
</evidence>
<evidence type="ECO:0000313" key="34">
    <source>
        <dbReference type="Proteomes" id="UP000257587"/>
    </source>
</evidence>
<evidence type="ECO:0000313" key="28">
    <source>
        <dbReference type="Proteomes" id="UP000245817"/>
    </source>
</evidence>
<evidence type="ECO:0000313" key="41">
    <source>
        <dbReference type="Proteomes" id="UP000294876"/>
    </source>
</evidence>
<dbReference type="Proteomes" id="UP000441029">
    <property type="component" value="Unassembled WGS sequence"/>
</dbReference>
<dbReference type="EMBL" id="UAWQ01000018">
    <property type="protein sequence ID" value="SQC44964.1"/>
    <property type="molecule type" value="Genomic_DNA"/>
</dbReference>
<keyword evidence="2" id="KW-0238">DNA-binding</keyword>
<sequence>MAKPSTSLLKRRLDIAEIVRKNGEIKVDDLAEMLAVSGVTIRNDLNYLEQQGYLKRSFGGAIYTAQAGAPVAMTREAPAVRDKALETEMARQVAAQIENGETLFLGQGSILRKVIPFLANREELCLLLNDLGHVALAQEFLNGETVLLGGVLSGQGRIVEGELALKALGHYRPSRALIAVDHIAEDGTLSVRNEVTAHLLSEAVAQSKRVIAIVASRPVYGEKRYAVGELQQISSVVTPQVVAAEYHACFLAAGLTNSYTNNECLTWLNTALHKTNQER</sequence>
<evidence type="ECO:0000313" key="38">
    <source>
        <dbReference type="Proteomes" id="UP000269921"/>
    </source>
</evidence>
<evidence type="ECO:0000313" key="27">
    <source>
        <dbReference type="Proteomes" id="UP000234439"/>
    </source>
</evidence>
<evidence type="ECO:0000313" key="14">
    <source>
        <dbReference type="EMBL" id="SQC44964.1"/>
    </source>
</evidence>
<dbReference type="Proteomes" id="UP000253559">
    <property type="component" value="Unassembled WGS sequence"/>
</dbReference>
<dbReference type="InterPro" id="IPR037171">
    <property type="entry name" value="NagB/RpiA_transferase-like"/>
</dbReference>
<dbReference type="Proteomes" id="UP000234439">
    <property type="component" value="Unassembled WGS sequence"/>
</dbReference>
<dbReference type="Proteomes" id="UP000255099">
    <property type="component" value="Unassembled WGS sequence"/>
</dbReference>
<dbReference type="EMBL" id="RDAM01000001">
    <property type="protein sequence ID" value="RRF06646.1"/>
    <property type="molecule type" value="Genomic_DNA"/>
</dbReference>
<dbReference type="PROSITE" id="PS00894">
    <property type="entry name" value="HTH_DEOR_1"/>
    <property type="match status" value="1"/>
</dbReference>
<dbReference type="KEGG" id="kpb:FH42_14010"/>
<evidence type="ECO:0000313" key="9">
    <source>
        <dbReference type="EMBL" id="PVU63850.1"/>
    </source>
</evidence>
<evidence type="ECO:0000313" key="26">
    <source>
        <dbReference type="EMBL" id="VGC96782.1"/>
    </source>
</evidence>
<evidence type="ECO:0000313" key="7">
    <source>
        <dbReference type="EMBL" id="MUA41386.1"/>
    </source>
</evidence>
<reference evidence="11" key="4">
    <citation type="submission" date="2018-07" db="EMBL/GenBank/DDBJ databases">
        <title>Draft genome sequence of Klebsiella pneumoniae K293.</title>
        <authorList>
            <person name="He F."/>
        </authorList>
    </citation>
    <scope>NUCLEOTIDE SEQUENCE</scope>
    <source>
        <strain evidence="11">K293</strain>
    </source>
</reference>
<reference evidence="25 38" key="8">
    <citation type="submission" date="2018-10" db="EMBL/GenBank/DDBJ databases">
        <authorList>
            <person name="Noll B N."/>
        </authorList>
    </citation>
    <scope>NUCLEOTIDE SEQUENCE [LARGE SCALE GENOMIC DNA]</scope>
    <source>
        <strain evidence="25">Kpneu006</strain>
    </source>
</reference>
<dbReference type="InterPro" id="IPR001034">
    <property type="entry name" value="DeoR_HTH"/>
</dbReference>
<reference evidence="12 40" key="9">
    <citation type="submission" date="2018-10" db="EMBL/GenBank/DDBJ databases">
        <authorList>
            <person name="Vanduin D."/>
            <person name="Fouts D."/>
            <person name="Wright M."/>
            <person name="Sutton G."/>
            <person name="Nguyen K."/>
            <person name="Kreiswirth B."/>
            <person name="Chen L."/>
            <person name="Rojas L."/>
            <person name="Hujer A."/>
            <person name="Hujer K."/>
            <person name="Bonomo R."/>
            <person name="Adams M."/>
        </authorList>
    </citation>
    <scope>NUCLEOTIDE SEQUENCE [LARGE SCALE GENOMIC DNA]</scope>
    <source>
        <strain evidence="12 40">CRK0165</strain>
    </source>
</reference>
<dbReference type="SMART" id="SM00420">
    <property type="entry name" value="HTH_DEOR"/>
    <property type="match status" value="1"/>
</dbReference>
<dbReference type="Proteomes" id="UP000258798">
    <property type="component" value="Unassembled WGS sequence"/>
</dbReference>
<dbReference type="Pfam" id="PF08220">
    <property type="entry name" value="HTH_DeoR"/>
    <property type="match status" value="1"/>
</dbReference>
<dbReference type="Pfam" id="PF00455">
    <property type="entry name" value="DeoRC"/>
    <property type="match status" value="1"/>
</dbReference>
<dbReference type="Proteomes" id="UP000485085">
    <property type="component" value="Unassembled WGS sequence"/>
</dbReference>
<dbReference type="Proteomes" id="UP000245817">
    <property type="component" value="Unassembled WGS sequence"/>
</dbReference>
<evidence type="ECO:0000259" key="4">
    <source>
        <dbReference type="PROSITE" id="PS51000"/>
    </source>
</evidence>
<evidence type="ECO:0000313" key="17">
    <source>
        <dbReference type="EMBL" id="STT56851.1"/>
    </source>
</evidence>
<evidence type="ECO:0000313" key="15">
    <source>
        <dbReference type="EMBL" id="SSK22172.1"/>
    </source>
</evidence>
<dbReference type="Proteomes" id="UP000294876">
    <property type="component" value="Unassembled WGS sequence"/>
</dbReference>
<evidence type="ECO:0000313" key="12">
    <source>
        <dbReference type="EMBL" id="ROG92747.1"/>
    </source>
</evidence>
<evidence type="ECO:0000313" key="33">
    <source>
        <dbReference type="Proteomes" id="UP000255239"/>
    </source>
</evidence>
<dbReference type="SUPFAM" id="SSF46785">
    <property type="entry name" value="Winged helix' DNA-binding domain"/>
    <property type="match status" value="1"/>
</dbReference>
<dbReference type="Proteomes" id="UP000257587">
    <property type="component" value="Unassembled WGS sequence"/>
</dbReference>
<dbReference type="PANTHER" id="PTHR30363">
    <property type="entry name" value="HTH-TYPE TRANSCRIPTIONAL REGULATOR SRLR-RELATED"/>
    <property type="match status" value="1"/>
</dbReference>
<evidence type="ECO:0000313" key="42">
    <source>
        <dbReference type="Proteomes" id="UP000294951"/>
    </source>
</evidence>
<dbReference type="SUPFAM" id="SSF100950">
    <property type="entry name" value="NagB/RpiA/CoA transferase-like"/>
    <property type="match status" value="1"/>
</dbReference>
<dbReference type="Gene3D" id="1.10.10.10">
    <property type="entry name" value="Winged helix-like DNA-binding domain superfamily/Winged helix DNA-binding domain"/>
    <property type="match status" value="1"/>
</dbReference>
<evidence type="ECO:0000313" key="43">
    <source>
        <dbReference type="Proteomes" id="UP000322977"/>
    </source>
</evidence>
<evidence type="ECO:0000313" key="10">
    <source>
        <dbReference type="EMBL" id="RBZ25960.1"/>
    </source>
</evidence>
<reference evidence="24 43" key="14">
    <citation type="submission" date="2019-08" db="EMBL/GenBank/DDBJ databases">
        <title>Phenotypic and genetic characterization of extended-spectrum b-lactamase-producing hypermucoviscous Klebsiella pneumoniae from Chile.</title>
        <authorList>
            <person name="Morales-Leon F."/>
            <person name="Caro C."/>
            <person name="Opazo-Capurro A."/>
            <person name="Lincopan N."/>
            <person name="Dominguez-Yevenes M."/>
            <person name="Lima C."/>
            <person name="Bello-Toledo H."/>
            <person name="Gonzalez-Rocha G."/>
        </authorList>
    </citation>
    <scope>NUCLEOTIDE SEQUENCE [LARGE SCALE GENOMIC DNA]</scope>
    <source>
        <strain evidence="24 43">UCO-494</strain>
    </source>
</reference>
<dbReference type="EMBL" id="WJVL01000005">
    <property type="protein sequence ID" value="MRJ96023.1"/>
    <property type="molecule type" value="Genomic_DNA"/>
</dbReference>
<reference evidence="5 44" key="16">
    <citation type="submission" date="2019-11" db="EMBL/GenBank/DDBJ databases">
        <title>Molecular typing, antibiotic resistance determination and virulence profiling for 36 multidrug-resistant clinical Klebsiella pneumoniae isolates using second- and third-generation sequencing.</title>
        <authorList>
            <person name="Shelenkov A."/>
            <person name="Mikhaylova Y."/>
            <person name="Yanushevich Y."/>
            <person name="Samoilov A."/>
            <person name="Petrova L."/>
            <person name="Fomina V."/>
            <person name="Gusarov V."/>
            <person name="Zamyatin M."/>
            <person name="Shagin D."/>
        </authorList>
    </citation>
    <scope>NUCLEOTIDE SEQUENCE [LARGE SCALE GENOMIC DNA]</scope>
    <source>
        <strain evidence="5 44">CriePir226</strain>
    </source>
</reference>
<dbReference type="Proteomes" id="UP000269921">
    <property type="component" value="Unassembled WGS sequence"/>
</dbReference>
<evidence type="ECO:0000313" key="46">
    <source>
        <dbReference type="Proteomes" id="UP000485085"/>
    </source>
</evidence>
<dbReference type="EMBL" id="UKAW01000008">
    <property type="protein sequence ID" value="SXG16968.1"/>
    <property type="molecule type" value="Genomic_DNA"/>
</dbReference>
<reference evidence="8 27" key="1">
    <citation type="journal article" date="2017" name="J. Infect. Dis.">
        <title>An Analysis of the Epidemic of Klebsiella pneumoniae Carbapenemase-Producing K. pneumoniae: Convergence of Two Evolutionary Mechanisms Creates the Perfect Storm.</title>
        <authorList>
            <person name="Rojas L.J."/>
            <person name="Weinstock G.M."/>
            <person name="De La Cadena E."/>
            <person name="Diaz L."/>
            <person name="Rios R."/>
            <person name="Hanson B.M."/>
            <person name="Brown J.S."/>
            <person name="Vats P."/>
            <person name="Phillips D.S."/>
            <person name="Nguyen H."/>
            <person name="Hujer K.M."/>
            <person name="Correa A."/>
            <person name="Adams M.D."/>
            <person name="Perez F."/>
            <person name="Sodergren E."/>
            <person name="Narechania A."/>
            <person name="Planet P.J."/>
            <person name="Villegas M.V."/>
            <person name="Bonomo R.A."/>
            <person name="Arias C.A."/>
        </authorList>
    </citation>
    <scope>NUCLEOTIDE SEQUENCE [LARGE SCALE GENOMIC DNA]</scope>
    <source>
        <strain evidence="8 27">COL-Kpn30</strain>
    </source>
</reference>
<dbReference type="AlphaFoldDB" id="A0A081M180"/>
<reference evidence="6 45" key="13">
    <citation type="submission" date="2019-07" db="EMBL/GenBank/DDBJ databases">
        <title>Genome sequence of OXA-232-producing Klebsiella pneumoniae ST23 from septicemic neonate.</title>
        <authorList>
            <person name="Mukherjee S."/>
            <person name="Naha S."/>
            <person name="Bhadury P."/>
            <person name="Basu S."/>
        </authorList>
    </citation>
    <scope>NUCLEOTIDE SEQUENCE [LARGE SCALE GENOMIC DNA]</scope>
    <source>
        <strain evidence="6 45">EN5275</strain>
    </source>
</reference>
<dbReference type="EMBL" id="UJRG01000005">
    <property type="protein sequence ID" value="SWT13059.1"/>
    <property type="molecule type" value="Genomic_DNA"/>
</dbReference>
<dbReference type="KEGG" id="kpnu:LI86_03025"/>
<evidence type="ECO:0000313" key="30">
    <source>
        <dbReference type="Proteomes" id="UP000252603"/>
    </source>
</evidence>
<reference evidence="9 28" key="2">
    <citation type="submission" date="2017-09" db="EMBL/GenBank/DDBJ databases">
        <title>Molecular Epidemiology of Livestock-Associated Methicillin Resistant Staphylococcus aureus (LA-MRSA) and Extended-Spectrum Beta-Lactamase (ESBL)-Producing Enterobacteriaceae in Pigs and Exposed Workers in Cameroon and South Africa.</title>
        <authorList>
            <person name="Founou L."/>
            <person name="Founou R.C."/>
            <person name="Allam M."/>
            <person name="Ismail A."/>
            <person name="Essack S.Y."/>
        </authorList>
    </citation>
    <scope>NUCLEOTIDE SEQUENCE [LARGE SCALE GENOMIC DNA]</scope>
    <source>
        <strain evidence="9 28">HH516E4IA</strain>
    </source>
</reference>
<evidence type="ECO:0000313" key="31">
    <source>
        <dbReference type="Proteomes" id="UP000254799"/>
    </source>
</evidence>
<evidence type="ECO:0000313" key="11">
    <source>
        <dbReference type="EMBL" id="RDT92995.1"/>
    </source>
</evidence>
<evidence type="ECO:0000256" key="2">
    <source>
        <dbReference type="ARBA" id="ARBA00023125"/>
    </source>
</evidence>
<dbReference type="GO" id="GO:0003700">
    <property type="term" value="F:DNA-binding transcription factor activity"/>
    <property type="evidence" value="ECO:0007669"/>
    <property type="project" value="InterPro"/>
</dbReference>
<accession>A0A081M180</accession>
<dbReference type="PRINTS" id="PR00037">
    <property type="entry name" value="HTHLACR"/>
</dbReference>
<dbReference type="GO" id="GO:0003677">
    <property type="term" value="F:DNA binding"/>
    <property type="evidence" value="ECO:0007669"/>
    <property type="project" value="UniProtKB-KW"/>
</dbReference>
<dbReference type="Proteomes" id="UP000294951">
    <property type="component" value="Unassembled WGS sequence"/>
</dbReference>
<keyword evidence="1" id="KW-0805">Transcription regulation</keyword>
<dbReference type="EMBL" id="QOHW01000001">
    <property type="protein sequence ID" value="RBZ25960.1"/>
    <property type="molecule type" value="Genomic_DNA"/>
</dbReference>
<evidence type="ECO:0000313" key="19">
    <source>
        <dbReference type="EMBL" id="SVN61902.1"/>
    </source>
</evidence>
<accession>A0A0J2FPV9</accession>
<dbReference type="Proteomes" id="UP000258905">
    <property type="component" value="Unassembled WGS sequence"/>
</dbReference>
<dbReference type="EMBL" id="MPYG04000147">
    <property type="protein sequence ID" value="ROG92747.1"/>
    <property type="molecule type" value="Genomic_DNA"/>
</dbReference>
<evidence type="ECO:0000313" key="5">
    <source>
        <dbReference type="EMBL" id="MRJ96023.1"/>
    </source>
</evidence>
<evidence type="ECO:0000313" key="32">
    <source>
        <dbReference type="Proteomes" id="UP000255099"/>
    </source>
</evidence>
<dbReference type="EMBL" id="SMTN01000008">
    <property type="protein sequence ID" value="TDK01961.1"/>
    <property type="molecule type" value="Genomic_DNA"/>
</dbReference>
<dbReference type="EMBL" id="VSSY01000074">
    <property type="protein sequence ID" value="TYL71001.1"/>
    <property type="molecule type" value="Genomic_DNA"/>
</dbReference>
<reference evidence="10" key="6">
    <citation type="submission" date="2018-08" db="EMBL/GenBank/DDBJ databases">
        <title>Klebsiella pneumoniae genome sequencing and assembly.</title>
        <authorList>
            <person name="Martins R.C.R."/>
            <person name="Perdigao-Neto L.V."/>
            <person name="Costa S.F."/>
            <person name="Levin A.S.S."/>
        </authorList>
    </citation>
    <scope>NUCLEOTIDE SEQUENCE</scope>
    <source>
        <strain evidence="10">BC_5001</strain>
    </source>
</reference>
<keyword evidence="3" id="KW-0804">Transcription</keyword>
<reference evidence="10" key="5">
    <citation type="submission" date="2018-07" db="EMBL/GenBank/DDBJ databases">
        <authorList>
            <person name="Martins R.C."/>
            <person name="Perdigao-Neto L.V."/>
            <person name="Costa S.F."/>
            <person name="Levin A.S.S."/>
        </authorList>
    </citation>
    <scope>NUCLEOTIDE SEQUENCE</scope>
    <source>
        <strain evidence="10">BC_5001</strain>
    </source>
</reference>
<reference evidence="13 39" key="11">
    <citation type="journal article" date="2019" name="Antimicrob. Agents Chemother.">
        <title>Applying Rapid Whole Genome Sequencing to Predict Phenotypic Antimicrobial Susceptibility Testing Results Among Carbapenem-Resistant Klebsiella pneumoniae Clinical Isolates.</title>
        <authorList>
            <person name="Tamma P.D."/>
            <person name="Fan Y."/>
            <person name="Bergman Y."/>
            <person name="Pertea G."/>
            <person name="Kazmi A."/>
            <person name="Lewis S."/>
            <person name="Carroll K.C."/>
            <person name="Schatz M.C."/>
            <person name="Timp W."/>
            <person name="Simner P.J."/>
        </authorList>
    </citation>
    <scope>NUCLEOTIDE SEQUENCE [LARGE SCALE GENOMIC DNA]</scope>
    <source>
        <strain evidence="13 39">KLPN_104</strain>
    </source>
</reference>
<evidence type="ECO:0000313" key="44">
    <source>
        <dbReference type="Proteomes" id="UP000441029"/>
    </source>
</evidence>
<evidence type="ECO:0000256" key="3">
    <source>
        <dbReference type="ARBA" id="ARBA00023163"/>
    </source>
</evidence>
<dbReference type="EMBL" id="UGMG01000001">
    <property type="protein sequence ID" value="STV29236.1"/>
    <property type="molecule type" value="Genomic_DNA"/>
</dbReference>
<dbReference type="SMART" id="SM01134">
    <property type="entry name" value="DeoRC"/>
    <property type="match status" value="1"/>
</dbReference>
<dbReference type="Proteomes" id="UP000259364">
    <property type="component" value="Unassembled WGS sequence"/>
</dbReference>
<dbReference type="EMBL" id="UJHH01000015">
    <property type="protein sequence ID" value="SWF74077.1"/>
    <property type="molecule type" value="Genomic_DNA"/>
</dbReference>
<evidence type="ECO:0000313" key="6">
    <source>
        <dbReference type="EMBL" id="MSS31719.1"/>
    </source>
</evidence>
<evidence type="ECO:0000313" key="13">
    <source>
        <dbReference type="EMBL" id="RRF06646.1"/>
    </source>
</evidence>
<dbReference type="InterPro" id="IPR050313">
    <property type="entry name" value="Carb_Metab_HTH_regulators"/>
</dbReference>
<dbReference type="InterPro" id="IPR014036">
    <property type="entry name" value="DeoR-like_C"/>
</dbReference>
<dbReference type="Proteomes" id="UP000468995">
    <property type="component" value="Unassembled WGS sequence"/>
</dbReference>
<evidence type="ECO:0000313" key="22">
    <source>
        <dbReference type="EMBL" id="SXG16968.1"/>
    </source>
</evidence>
<dbReference type="EMBL" id="QRCF01000009">
    <property type="protein sequence ID" value="RDT92995.1"/>
    <property type="molecule type" value="Genomic_DNA"/>
</dbReference>
<dbReference type="EMBL" id="NCMJ01000204">
    <property type="protein sequence ID" value="PLE24357.1"/>
    <property type="molecule type" value="Genomic_DNA"/>
</dbReference>
<protein>
    <submittedName>
        <fullName evidence="14 19">DEOR-type transcriptional regulator</fullName>
    </submittedName>
    <submittedName>
        <fullName evidence="5">DeoR family transcriptional regulator</fullName>
    </submittedName>
    <submittedName>
        <fullName evidence="24">DeoR/GlpR transcriptional regulator</fullName>
    </submittedName>
    <submittedName>
        <fullName evidence="25">Glucitol operon repressor</fullName>
    </submittedName>
</protein>
<dbReference type="Proteomes" id="UP000255239">
    <property type="component" value="Unassembled WGS sequence"/>
</dbReference>
<gene>
    <name evidence="14" type="primary">agaR</name>
    <name evidence="25" type="synonym">srlR_2</name>
    <name evidence="8" type="ORF">B6I68_28385</name>
    <name evidence="25" type="ORF">BANRA_02365</name>
    <name evidence="12" type="ORF">BL124_00020150</name>
    <name evidence="9" type="ORF">CP554_04855</name>
    <name evidence="10" type="ORF">DM078_00800</name>
    <name evidence="11" type="ORF">DW286_10620</name>
    <name evidence="23" type="ORF">E1814_11310</name>
    <name evidence="13" type="ORF">EAO17_10680</name>
    <name evidence="6" type="ORF">FME62_13160</name>
    <name evidence="24" type="ORF">FXN67_29045</name>
    <name evidence="5" type="ORF">GJJ01_08605</name>
    <name evidence="7" type="ORF">GNF00_16120</name>
    <name evidence="18" type="ORF">NCTC11679_00640</name>
    <name evidence="14" type="ORF">NCTC13465_03508</name>
    <name evidence="17" type="ORF">NCTC8849_05516</name>
    <name evidence="16" type="ORF">NCTC9637_01112</name>
    <name evidence="26" type="ORF">SAMEA104567804_01947</name>
    <name evidence="22" type="ORF">SAMEA3499874_03260</name>
    <name evidence="19" type="ORF">SAMEA3649591_00013</name>
    <name evidence="20" type="ORF">SAMEA3720909_03424</name>
    <name evidence="21" type="ORF">SAMEA3729652_02209</name>
    <name evidence="15" type="ORF">SAMEA4364603_00703</name>
</gene>
<name>A0A081M180_KLEPN</name>
<reference evidence="23 42" key="12">
    <citation type="submission" date="2019-03" db="EMBL/GenBank/DDBJ databases">
        <title>Multidrug-Resistant Klebsiella pneumoniae Clinical Bloodstream Isolates in Shanghai, China.</title>
        <authorList>
            <person name="Wang S."/>
        </authorList>
    </citation>
    <scope>NUCLEOTIDE SEQUENCE [LARGE SCALE GENOMIC DNA]</scope>
    <source>
        <strain evidence="23 42">RJ1071</strain>
    </source>
</reference>
<reference evidence="29 31" key="3">
    <citation type="submission" date="2018-06" db="EMBL/GenBank/DDBJ databases">
        <authorList>
            <consortium name="Pathogen Informatics"/>
            <person name="Doyle S."/>
        </authorList>
    </citation>
    <scope>NUCLEOTIDE SEQUENCE [LARGE SCALE GENOMIC DNA]</scope>
    <source>
        <strain evidence="18 33">NCTC11679</strain>
        <strain evidence="14 29">NCTC13465</strain>
        <strain evidence="17 31">NCTC8849</strain>
        <strain evidence="16 32">NCTC9637</strain>
    </source>
</reference>
<evidence type="ECO:0000313" key="37">
    <source>
        <dbReference type="Proteomes" id="UP000259364"/>
    </source>
</evidence>
<dbReference type="Proteomes" id="UP000254657">
    <property type="component" value="Unassembled WGS sequence"/>
</dbReference>
<reference evidence="7 46" key="15">
    <citation type="submission" date="2019-11" db="EMBL/GenBank/DDBJ databases">
        <title>Emergence of a novel subclone of carbapenem-resistant Klebsiella pneumoniae ST11 with enhanced virulence and transmissibility: a molecular epidemiological, clinical, genomic study.</title>
        <authorList>
            <person name="Zhou K."/>
        </authorList>
    </citation>
    <scope>NUCLEOTIDE SEQUENCE [LARGE SCALE GENOMIC DNA]</scope>
    <source>
        <strain evidence="7 46">KP_38044</strain>
    </source>
</reference>
<dbReference type="EMBL" id="VINI01000009">
    <property type="protein sequence ID" value="MSS31719.1"/>
    <property type="molecule type" value="Genomic_DNA"/>
</dbReference>
<dbReference type="Proteomes" id="UP000283322">
    <property type="component" value="Unassembled WGS sequence"/>
</dbReference>
<dbReference type="InterPro" id="IPR018356">
    <property type="entry name" value="Tscrpt_reg_HTH_DeoR_CS"/>
</dbReference>
<dbReference type="KEGG" id="kpne:KU54_003020"/>
<dbReference type="Proteomes" id="UP000252603">
    <property type="component" value="Unassembled WGS sequence"/>
</dbReference>
<dbReference type="EMBL" id="PCFF01000003">
    <property type="protein sequence ID" value="PVU63850.1"/>
    <property type="molecule type" value="Genomic_DNA"/>
</dbReference>
<reference evidence="13" key="10">
    <citation type="submission" date="2018-10" db="EMBL/GenBank/DDBJ databases">
        <authorList>
            <person name="Fan Y."/>
            <person name="Timp W."/>
            <person name="Bergman Y."/>
            <person name="Tamma P."/>
            <person name="Simner P."/>
        </authorList>
    </citation>
    <scope>NUCLEOTIDE SEQUENCE</scope>
    <source>
        <strain evidence="13">KLPN_104</strain>
    </source>
</reference>
<dbReference type="EMBL" id="UGLB01000003">
    <property type="protein sequence ID" value="STT46241.1"/>
    <property type="molecule type" value="Genomic_DNA"/>
</dbReference>
<dbReference type="Proteomes" id="UP000322977">
    <property type="component" value="Unassembled WGS sequence"/>
</dbReference>
<evidence type="ECO:0000313" key="24">
    <source>
        <dbReference type="EMBL" id="TYL71001.1"/>
    </source>
</evidence>
<evidence type="ECO:0000313" key="16">
    <source>
        <dbReference type="EMBL" id="STT46241.1"/>
    </source>
</evidence>
<dbReference type="Proteomes" id="UP000275975">
    <property type="component" value="Unassembled WGS sequence"/>
</dbReference>
<reference evidence="34 35" key="7">
    <citation type="submission" date="2018-08" db="EMBL/GenBank/DDBJ databases">
        <authorList>
            <consortium name="Pathogen Informatics"/>
        </authorList>
    </citation>
    <scope>NUCLEOTIDE SEQUENCE [LARGE SCALE GENOMIC DNA]</scope>
    <source>
        <strain evidence="15 30">4300STDY6470422</strain>
        <strain evidence="26 41">5012STDY7312589</strain>
        <strain evidence="22 34">EuSCAPE_AT002</strain>
        <strain evidence="19 36">EuSCAPE_GR003</strain>
        <strain evidence="21 35">EuSCAPE_TR125</strain>
        <strain evidence="20 37">EuSCAPE_UK014</strain>
    </source>
</reference>
<evidence type="ECO:0000313" key="35">
    <source>
        <dbReference type="Proteomes" id="UP000258798"/>
    </source>
</evidence>
<dbReference type="EMBL" id="UIUC01000001">
    <property type="protein sequence ID" value="SVN61902.1"/>
    <property type="molecule type" value="Genomic_DNA"/>
</dbReference>
<dbReference type="EMBL" id="UFEU01000002">
    <property type="protein sequence ID" value="SSK22172.1"/>
    <property type="molecule type" value="Genomic_DNA"/>
</dbReference>
<organism evidence="24 43">
    <name type="scientific">Klebsiella pneumoniae</name>
    <dbReference type="NCBI Taxonomy" id="573"/>
    <lineage>
        <taxon>Bacteria</taxon>
        <taxon>Pseudomonadati</taxon>
        <taxon>Pseudomonadota</taxon>
        <taxon>Gammaproteobacteria</taxon>
        <taxon>Enterobacterales</taxon>
        <taxon>Enterobacteriaceae</taxon>
        <taxon>Klebsiella/Raoultella group</taxon>
        <taxon>Klebsiella</taxon>
        <taxon>Klebsiella pneumoniae complex</taxon>
    </lineage>
</organism>
<evidence type="ECO:0000313" key="40">
    <source>
        <dbReference type="Proteomes" id="UP000283322"/>
    </source>
</evidence>
<proteinExistence type="predicted"/>
<evidence type="ECO:0000313" key="23">
    <source>
        <dbReference type="EMBL" id="TDK01961.1"/>
    </source>
</evidence>
<feature type="domain" description="HTH deoR-type" evidence="4">
    <location>
        <begin position="8"/>
        <end position="63"/>
    </location>
</feature>
<evidence type="ECO:0000313" key="36">
    <source>
        <dbReference type="Proteomes" id="UP000258905"/>
    </source>
</evidence>
<dbReference type="PROSITE" id="PS51000">
    <property type="entry name" value="HTH_DEOR_2"/>
    <property type="match status" value="1"/>
</dbReference>